<keyword evidence="2" id="KW-1185">Reference proteome</keyword>
<protein>
    <submittedName>
        <fullName evidence="1">Uncharacterized protein</fullName>
    </submittedName>
</protein>
<evidence type="ECO:0000313" key="2">
    <source>
        <dbReference type="Proteomes" id="UP001501195"/>
    </source>
</evidence>
<sequence>MADEDTDVYDLDRIAHAVLAMDPAELNHLVGQHEGGLWLAGPSYGDGRELRVLLSVGGDGLTVARTDALELVRRVLDHRLAEGSLGEQQHDQMLTEAVVGLSGLM</sequence>
<reference evidence="2" key="1">
    <citation type="journal article" date="2019" name="Int. J. Syst. Evol. Microbiol.">
        <title>The Global Catalogue of Microorganisms (GCM) 10K type strain sequencing project: providing services to taxonomists for standard genome sequencing and annotation.</title>
        <authorList>
            <consortium name="The Broad Institute Genomics Platform"/>
            <consortium name="The Broad Institute Genome Sequencing Center for Infectious Disease"/>
            <person name="Wu L."/>
            <person name="Ma J."/>
        </authorList>
    </citation>
    <scope>NUCLEOTIDE SEQUENCE [LARGE SCALE GENOMIC DNA]</scope>
    <source>
        <strain evidence="2">JCM 18126</strain>
    </source>
</reference>
<name>A0ABP9HBU5_9ACTN</name>
<proteinExistence type="predicted"/>
<gene>
    <name evidence="1" type="ORF">GCM10023225_07200</name>
</gene>
<dbReference type="RefSeq" id="WP_345710974.1">
    <property type="nucleotide sequence ID" value="NZ_BAABIL010000084.1"/>
</dbReference>
<dbReference type="EMBL" id="BAABIL010000084">
    <property type="protein sequence ID" value="GAA4966981.1"/>
    <property type="molecule type" value="Genomic_DNA"/>
</dbReference>
<dbReference type="Proteomes" id="UP001501195">
    <property type="component" value="Unassembled WGS sequence"/>
</dbReference>
<organism evidence="1 2">
    <name type="scientific">Kineococcus glutinatus</name>
    <dbReference type="NCBI Taxonomy" id="1070872"/>
    <lineage>
        <taxon>Bacteria</taxon>
        <taxon>Bacillati</taxon>
        <taxon>Actinomycetota</taxon>
        <taxon>Actinomycetes</taxon>
        <taxon>Kineosporiales</taxon>
        <taxon>Kineosporiaceae</taxon>
        <taxon>Kineococcus</taxon>
    </lineage>
</organism>
<accession>A0ABP9HBU5</accession>
<comment type="caution">
    <text evidence="1">The sequence shown here is derived from an EMBL/GenBank/DDBJ whole genome shotgun (WGS) entry which is preliminary data.</text>
</comment>
<evidence type="ECO:0000313" key="1">
    <source>
        <dbReference type="EMBL" id="GAA4966981.1"/>
    </source>
</evidence>